<comment type="caution">
    <text evidence="1">The sequence shown here is derived from an EMBL/GenBank/DDBJ whole genome shotgun (WGS) entry which is preliminary data.</text>
</comment>
<organism evidence="1 2">
    <name type="scientific">Methylobacterium radiotolerans</name>
    <dbReference type="NCBI Taxonomy" id="31998"/>
    <lineage>
        <taxon>Bacteria</taxon>
        <taxon>Pseudomonadati</taxon>
        <taxon>Pseudomonadota</taxon>
        <taxon>Alphaproteobacteria</taxon>
        <taxon>Hyphomicrobiales</taxon>
        <taxon>Methylobacteriaceae</taxon>
        <taxon>Methylobacterium</taxon>
    </lineage>
</organism>
<proteinExistence type="predicted"/>
<protein>
    <submittedName>
        <fullName evidence="1">Uncharacterized protein</fullName>
    </submittedName>
</protein>
<accession>A0ABV2N8U9</accession>
<gene>
    <name evidence="1" type="ORF">ABIC20_000228</name>
</gene>
<reference evidence="1 2" key="1">
    <citation type="submission" date="2024-06" db="EMBL/GenBank/DDBJ databases">
        <title>Genomics of switchgrass bacterial isolates.</title>
        <authorList>
            <person name="Shade A."/>
        </authorList>
    </citation>
    <scope>NUCLEOTIDE SEQUENCE [LARGE SCALE GENOMIC DNA]</scope>
    <source>
        <strain evidence="1 2">PvP084</strain>
    </source>
</reference>
<evidence type="ECO:0000313" key="2">
    <source>
        <dbReference type="Proteomes" id="UP001549119"/>
    </source>
</evidence>
<name>A0ABV2N8U9_9HYPH</name>
<dbReference type="Proteomes" id="UP001549119">
    <property type="component" value="Unassembled WGS sequence"/>
</dbReference>
<sequence>MHGQAIYAAVIAGSVEFDCLCHDVSAASRHADVWM</sequence>
<keyword evidence="2" id="KW-1185">Reference proteome</keyword>
<dbReference type="EMBL" id="JBEPNW010000002">
    <property type="protein sequence ID" value="MET3862919.1"/>
    <property type="molecule type" value="Genomic_DNA"/>
</dbReference>
<evidence type="ECO:0000313" key="1">
    <source>
        <dbReference type="EMBL" id="MET3862919.1"/>
    </source>
</evidence>